<comment type="caution">
    <text evidence="7">The sequence shown here is derived from an EMBL/GenBank/DDBJ whole genome shotgun (WGS) entry which is preliminary data.</text>
</comment>
<dbReference type="PANTHER" id="PTHR39664:SF2">
    <property type="entry name" value="NUCLEIC ACID-BINDING PROTEIN, CONTAINING PIN DOMAIN-RELATED"/>
    <property type="match status" value="1"/>
</dbReference>
<dbReference type="PANTHER" id="PTHR39664">
    <property type="match status" value="1"/>
</dbReference>
<dbReference type="OrthoDB" id="32974at2"/>
<keyword evidence="1 5" id="KW-1277">Toxin-antitoxin system</keyword>
<keyword evidence="2 5" id="KW-0540">Nuclease</keyword>
<dbReference type="InterPro" id="IPR022907">
    <property type="entry name" value="VapC_family"/>
</dbReference>
<evidence type="ECO:0000313" key="7">
    <source>
        <dbReference type="EMBL" id="ROO22382.1"/>
    </source>
</evidence>
<dbReference type="GO" id="GO:0090729">
    <property type="term" value="F:toxin activity"/>
    <property type="evidence" value="ECO:0007669"/>
    <property type="project" value="UniProtKB-KW"/>
</dbReference>
<dbReference type="RefSeq" id="WP_123592671.1">
    <property type="nucleotide sequence ID" value="NZ_AYKF01000151.1"/>
</dbReference>
<evidence type="ECO:0000259" key="6">
    <source>
        <dbReference type="Pfam" id="PF01850"/>
    </source>
</evidence>
<dbReference type="InterPro" id="IPR002716">
    <property type="entry name" value="PIN_dom"/>
</dbReference>
<comment type="function">
    <text evidence="5">Toxic component of a toxin-antitoxin (TA) system. An RNase.</text>
</comment>
<dbReference type="Gene3D" id="3.40.50.1010">
    <property type="entry name" value="5'-nuclease"/>
    <property type="match status" value="1"/>
</dbReference>
<dbReference type="InterPro" id="IPR029060">
    <property type="entry name" value="PIN-like_dom_sf"/>
</dbReference>
<evidence type="ECO:0000256" key="1">
    <source>
        <dbReference type="ARBA" id="ARBA00022649"/>
    </source>
</evidence>
<sequence length="131" mass="14130">MIGLDTNVLVRYLAQDDPAQTPRATELIESLTAEAPGFISQVVLVETVWVLESCYAADAARVAEVVETLLHVETLVVDEADIAWRGLRQFKQAGGDFADALVAALAGRAGCETVYSFDRGAAKRFGMTLLQ</sequence>
<dbReference type="EMBL" id="AYKF01000151">
    <property type="protein sequence ID" value="ROO22382.1"/>
    <property type="molecule type" value="Genomic_DNA"/>
</dbReference>
<accession>A0A423PDJ9</accession>
<dbReference type="AlphaFoldDB" id="A0A423PDJ9"/>
<reference evidence="7 8" key="1">
    <citation type="submission" date="2013-10" db="EMBL/GenBank/DDBJ databases">
        <title>Salinisphaera halophila YIM 95161 Genome Sequencing.</title>
        <authorList>
            <person name="Lai Q."/>
            <person name="Li C."/>
            <person name="Shao Z."/>
        </authorList>
    </citation>
    <scope>NUCLEOTIDE SEQUENCE [LARGE SCALE GENOMIC DNA]</scope>
    <source>
        <strain evidence="7 8">YIM 95161</strain>
    </source>
</reference>
<feature type="binding site" evidence="5">
    <location>
        <position position="99"/>
    </location>
    <ligand>
        <name>Mg(2+)</name>
        <dbReference type="ChEBI" id="CHEBI:18420"/>
    </ligand>
</feature>
<comment type="similarity">
    <text evidence="5">Belongs to the PINc/VapC protein family.</text>
</comment>
<gene>
    <name evidence="5" type="primary">vapC</name>
    <name evidence="7" type="ORF">SAHL_17455</name>
</gene>
<dbReference type="GO" id="GO:0004540">
    <property type="term" value="F:RNA nuclease activity"/>
    <property type="evidence" value="ECO:0007669"/>
    <property type="project" value="InterPro"/>
</dbReference>
<proteinExistence type="inferred from homology"/>
<keyword evidence="4 5" id="KW-0378">Hydrolase</keyword>
<dbReference type="GO" id="GO:0016787">
    <property type="term" value="F:hydrolase activity"/>
    <property type="evidence" value="ECO:0007669"/>
    <property type="project" value="UniProtKB-KW"/>
</dbReference>
<dbReference type="CDD" id="cd18683">
    <property type="entry name" value="PIN_VapC-like"/>
    <property type="match status" value="1"/>
</dbReference>
<feature type="domain" description="PIN" evidence="6">
    <location>
        <begin position="4"/>
        <end position="122"/>
    </location>
</feature>
<evidence type="ECO:0000313" key="8">
    <source>
        <dbReference type="Proteomes" id="UP000285123"/>
    </source>
</evidence>
<dbReference type="GO" id="GO:0000287">
    <property type="term" value="F:magnesium ion binding"/>
    <property type="evidence" value="ECO:0007669"/>
    <property type="project" value="UniProtKB-UniRule"/>
</dbReference>
<dbReference type="EC" id="3.1.-.-" evidence="5"/>
<evidence type="ECO:0000256" key="4">
    <source>
        <dbReference type="ARBA" id="ARBA00022801"/>
    </source>
</evidence>
<keyword evidence="3 5" id="KW-0479">Metal-binding</keyword>
<dbReference type="SUPFAM" id="SSF88723">
    <property type="entry name" value="PIN domain-like"/>
    <property type="match status" value="1"/>
</dbReference>
<keyword evidence="5" id="KW-0460">Magnesium</keyword>
<dbReference type="Pfam" id="PF01850">
    <property type="entry name" value="PIN"/>
    <property type="match status" value="1"/>
</dbReference>
<feature type="binding site" evidence="5">
    <location>
        <position position="5"/>
    </location>
    <ligand>
        <name>Mg(2+)</name>
        <dbReference type="ChEBI" id="CHEBI:18420"/>
    </ligand>
</feature>
<name>A0A423PDJ9_9GAMM</name>
<protein>
    <recommendedName>
        <fullName evidence="5">Ribonuclease VapC</fullName>
        <shortName evidence="5">RNase VapC</shortName>
        <ecNumber evidence="5">3.1.-.-</ecNumber>
    </recommendedName>
    <alternativeName>
        <fullName evidence="5">Toxin VapC</fullName>
    </alternativeName>
</protein>
<evidence type="ECO:0000256" key="5">
    <source>
        <dbReference type="HAMAP-Rule" id="MF_00265"/>
    </source>
</evidence>
<comment type="cofactor">
    <cofactor evidence="5">
        <name>Mg(2+)</name>
        <dbReference type="ChEBI" id="CHEBI:18420"/>
    </cofactor>
</comment>
<dbReference type="HAMAP" id="MF_00265">
    <property type="entry name" value="VapC_Nob1"/>
    <property type="match status" value="1"/>
</dbReference>
<dbReference type="Proteomes" id="UP000285123">
    <property type="component" value="Unassembled WGS sequence"/>
</dbReference>
<evidence type="ECO:0000256" key="2">
    <source>
        <dbReference type="ARBA" id="ARBA00022722"/>
    </source>
</evidence>
<organism evidence="7 8">
    <name type="scientific">Salinisphaera orenii YIM 95161</name>
    <dbReference type="NCBI Taxonomy" id="1051139"/>
    <lineage>
        <taxon>Bacteria</taxon>
        <taxon>Pseudomonadati</taxon>
        <taxon>Pseudomonadota</taxon>
        <taxon>Gammaproteobacteria</taxon>
        <taxon>Salinisphaerales</taxon>
        <taxon>Salinisphaeraceae</taxon>
        <taxon>Salinisphaera</taxon>
    </lineage>
</organism>
<evidence type="ECO:0000256" key="3">
    <source>
        <dbReference type="ARBA" id="ARBA00022723"/>
    </source>
</evidence>
<keyword evidence="5" id="KW-0800">Toxin</keyword>